<evidence type="ECO:0000313" key="1">
    <source>
        <dbReference type="EMBL" id="KAJ8873629.1"/>
    </source>
</evidence>
<dbReference type="Proteomes" id="UP001159363">
    <property type="component" value="Chromosome 9"/>
</dbReference>
<reference evidence="1 2" key="1">
    <citation type="submission" date="2023-02" db="EMBL/GenBank/DDBJ databases">
        <title>LHISI_Scaffold_Assembly.</title>
        <authorList>
            <person name="Stuart O.P."/>
            <person name="Cleave R."/>
            <person name="Magrath M.J.L."/>
            <person name="Mikheyev A.S."/>
        </authorList>
    </citation>
    <scope>NUCLEOTIDE SEQUENCE [LARGE SCALE GENOMIC DNA]</scope>
    <source>
        <strain evidence="1">Daus_M_001</strain>
        <tissue evidence="1">Leg muscle</tissue>
    </source>
</reference>
<name>A0ABQ9GNR1_9NEOP</name>
<sequence>MRVKRDKYGAAAECKSGGKRENLGKTRQAKSASVTFTTCQNLGYHARNRAQFAYRVSPPGRRFVYSSVFEGTTVSERLDCWPPTTAKWVQFPGPGHSRIFASGNSAGRCSWSADFLWDLPFPPSLHSSSAPFSPHLSLIGSQGLVNSRPNFSTQLNSRIFSVIEQSSNFFDTCLWKTIAEPLLLVSPLPSANNVTLILLSGSCALCRISLFILKMSTKCFWSSVLAWSMEAGALGSNFLRRLTTACDLYSAVVRAQVLVVKHLHTVSEELLCVETK</sequence>
<accession>A0ABQ9GNR1</accession>
<dbReference type="EMBL" id="JARBHB010000010">
    <property type="protein sequence ID" value="KAJ8873629.1"/>
    <property type="molecule type" value="Genomic_DNA"/>
</dbReference>
<evidence type="ECO:0000313" key="2">
    <source>
        <dbReference type="Proteomes" id="UP001159363"/>
    </source>
</evidence>
<protein>
    <submittedName>
        <fullName evidence="1">Uncharacterized protein</fullName>
    </submittedName>
</protein>
<proteinExistence type="predicted"/>
<organism evidence="1 2">
    <name type="scientific">Dryococelus australis</name>
    <dbReference type="NCBI Taxonomy" id="614101"/>
    <lineage>
        <taxon>Eukaryota</taxon>
        <taxon>Metazoa</taxon>
        <taxon>Ecdysozoa</taxon>
        <taxon>Arthropoda</taxon>
        <taxon>Hexapoda</taxon>
        <taxon>Insecta</taxon>
        <taxon>Pterygota</taxon>
        <taxon>Neoptera</taxon>
        <taxon>Polyneoptera</taxon>
        <taxon>Phasmatodea</taxon>
        <taxon>Verophasmatodea</taxon>
        <taxon>Anareolatae</taxon>
        <taxon>Phasmatidae</taxon>
        <taxon>Eurycanthinae</taxon>
        <taxon>Dryococelus</taxon>
    </lineage>
</organism>
<gene>
    <name evidence="1" type="ORF">PR048_024451</name>
</gene>
<comment type="caution">
    <text evidence="1">The sequence shown here is derived from an EMBL/GenBank/DDBJ whole genome shotgun (WGS) entry which is preliminary data.</text>
</comment>
<keyword evidence="2" id="KW-1185">Reference proteome</keyword>